<dbReference type="GO" id="GO:0005829">
    <property type="term" value="C:cytosol"/>
    <property type="evidence" value="ECO:0007669"/>
    <property type="project" value="TreeGrafter"/>
</dbReference>
<organism evidence="6 7">
    <name type="scientific">Lacimicrobium alkaliphilum</name>
    <dbReference type="NCBI Taxonomy" id="1526571"/>
    <lineage>
        <taxon>Bacteria</taxon>
        <taxon>Pseudomonadati</taxon>
        <taxon>Pseudomonadota</taxon>
        <taxon>Gammaproteobacteria</taxon>
        <taxon>Alteromonadales</taxon>
        <taxon>Alteromonadaceae</taxon>
        <taxon>Lacimicrobium</taxon>
    </lineage>
</organism>
<dbReference type="Pfam" id="PF13657">
    <property type="entry name" value="Couple_hipA"/>
    <property type="match status" value="1"/>
</dbReference>
<dbReference type="InterPro" id="IPR012893">
    <property type="entry name" value="HipA-like_C"/>
</dbReference>
<keyword evidence="2" id="KW-0808">Transferase</keyword>
<dbReference type="PANTHER" id="PTHR37419">
    <property type="entry name" value="SERINE/THREONINE-PROTEIN KINASE TOXIN HIPA"/>
    <property type="match status" value="1"/>
</dbReference>
<keyword evidence="3 6" id="KW-0418">Kinase</keyword>
<evidence type="ECO:0000313" key="6">
    <source>
        <dbReference type="EMBL" id="ALS97178.1"/>
    </source>
</evidence>
<sequence>MTSDTRYKEAFVWIWLPGETEPVVAGRLEADGNKLLFNYGKSYLQRTENAIPIYAPELPLRPGILPLPEGLSMPGCIRDSAPDAWGRRVIINQKLGRQGAKADTAQFDELTYLLESGSDRIGALDFQRSPTEYIPRTAQNASMEELLESAERVEKGIPLTPELDQALFHGSSIGGARPKALIEEKGVKYIAKFSASTDLYSVVKAEFIAMRLAKLAGLDVAPVRLTQSAGKDVLLIERFDRQQTAHGWMRKSLVSALTLFELDEMMARYASYEKLAELIRHRFTDPKTTLRELFSRLTFNILCGNNDDHARNHAAFWNGRQLTLTPAYDICPQGRTGNEAVQAMLICGNNRLSQLTTCLETAHNFLLSQEDAKEISEHQQSIIETHWHAVCDEARLSKTDRKLLWGRQFLNPFCFM</sequence>
<dbReference type="GO" id="GO:0004674">
    <property type="term" value="F:protein serine/threonine kinase activity"/>
    <property type="evidence" value="ECO:0007669"/>
    <property type="project" value="TreeGrafter"/>
</dbReference>
<dbReference type="RefSeq" id="WP_062475755.1">
    <property type="nucleotide sequence ID" value="NZ_CP013650.1"/>
</dbReference>
<dbReference type="InterPro" id="IPR017508">
    <property type="entry name" value="HipA_N1"/>
</dbReference>
<evidence type="ECO:0000256" key="2">
    <source>
        <dbReference type="ARBA" id="ARBA00022679"/>
    </source>
</evidence>
<dbReference type="EMBL" id="CP013650">
    <property type="protein sequence ID" value="ALS97178.1"/>
    <property type="molecule type" value="Genomic_DNA"/>
</dbReference>
<name>A0A0U2RIX5_9ALTE</name>
<dbReference type="STRING" id="1526571.AT746_02035"/>
<evidence type="ECO:0000256" key="3">
    <source>
        <dbReference type="ARBA" id="ARBA00022777"/>
    </source>
</evidence>
<protein>
    <submittedName>
        <fullName evidence="6">Phosphatidylinositol kinase</fullName>
    </submittedName>
</protein>
<dbReference type="KEGG" id="lal:AT746_02035"/>
<evidence type="ECO:0000313" key="7">
    <source>
        <dbReference type="Proteomes" id="UP000068447"/>
    </source>
</evidence>
<evidence type="ECO:0000259" key="4">
    <source>
        <dbReference type="Pfam" id="PF07804"/>
    </source>
</evidence>
<reference evidence="6 7" key="1">
    <citation type="submission" date="2015-12" db="EMBL/GenBank/DDBJ databases">
        <title>Complete genome of Lacimicrobium alkaliphilum KCTC 32984.</title>
        <authorList>
            <person name="Kim S.-G."/>
            <person name="Lee Y.-J."/>
        </authorList>
    </citation>
    <scope>NUCLEOTIDE SEQUENCE [LARGE SCALE GENOMIC DNA]</scope>
    <source>
        <strain evidence="6 7">YelD216</strain>
    </source>
</reference>
<feature type="domain" description="HipA N-terminal subdomain 1" evidence="5">
    <location>
        <begin position="24"/>
        <end position="126"/>
    </location>
</feature>
<accession>A0A0U2RIX5</accession>
<evidence type="ECO:0000259" key="5">
    <source>
        <dbReference type="Pfam" id="PF13657"/>
    </source>
</evidence>
<comment type="similarity">
    <text evidence="1">Belongs to the HipA Ser/Thr kinase family.</text>
</comment>
<evidence type="ECO:0000256" key="1">
    <source>
        <dbReference type="ARBA" id="ARBA00010164"/>
    </source>
</evidence>
<proteinExistence type="inferred from homology"/>
<gene>
    <name evidence="6" type="ORF">AT746_02035</name>
</gene>
<feature type="domain" description="HipA-like C-terminal" evidence="4">
    <location>
        <begin position="171"/>
        <end position="387"/>
    </location>
</feature>
<dbReference type="Proteomes" id="UP000068447">
    <property type="component" value="Chromosome"/>
</dbReference>
<dbReference type="Pfam" id="PF07804">
    <property type="entry name" value="HipA_C"/>
    <property type="match status" value="1"/>
</dbReference>
<dbReference type="PANTHER" id="PTHR37419:SF8">
    <property type="entry name" value="TOXIN YJJJ"/>
    <property type="match status" value="1"/>
</dbReference>
<dbReference type="OrthoDB" id="9805913at2"/>
<dbReference type="AlphaFoldDB" id="A0A0U2RIX5"/>
<dbReference type="InterPro" id="IPR052028">
    <property type="entry name" value="HipA_Ser/Thr_kinase"/>
</dbReference>
<keyword evidence="7" id="KW-1185">Reference proteome</keyword>